<name>A0A166RKH0_9HYPO</name>
<dbReference type="InterPro" id="IPR012475">
    <property type="entry name" value="Fungal_lectin"/>
</dbReference>
<evidence type="ECO:0000256" key="1">
    <source>
        <dbReference type="ARBA" id="ARBA00009042"/>
    </source>
</evidence>
<dbReference type="EMBL" id="AZGY01000002">
    <property type="protein sequence ID" value="OAA32265.1"/>
    <property type="molecule type" value="Genomic_DNA"/>
</dbReference>
<evidence type="ECO:0000313" key="3">
    <source>
        <dbReference type="Proteomes" id="UP000078544"/>
    </source>
</evidence>
<accession>A0A166RKH0</accession>
<evidence type="ECO:0000313" key="2">
    <source>
        <dbReference type="EMBL" id="OAA32265.1"/>
    </source>
</evidence>
<dbReference type="Gene3D" id="2.120.10.70">
    <property type="entry name" value="Fucose-specific lectin"/>
    <property type="match status" value="1"/>
</dbReference>
<dbReference type="Pfam" id="PF07938">
    <property type="entry name" value="Fungal_lectin"/>
    <property type="match status" value="1"/>
</dbReference>
<dbReference type="AlphaFoldDB" id="A0A166RKH0"/>
<comment type="similarity">
    <text evidence="1">Belongs to the fungal fucose-specific lectin family.</text>
</comment>
<dbReference type="SUPFAM" id="SSF89372">
    <property type="entry name" value="Fucose-specific lectin"/>
    <property type="match status" value="1"/>
</dbReference>
<organism evidence="2 3">
    <name type="scientific">Moelleriella libera RCEF 2490</name>
    <dbReference type="NCBI Taxonomy" id="1081109"/>
    <lineage>
        <taxon>Eukaryota</taxon>
        <taxon>Fungi</taxon>
        <taxon>Dikarya</taxon>
        <taxon>Ascomycota</taxon>
        <taxon>Pezizomycotina</taxon>
        <taxon>Sordariomycetes</taxon>
        <taxon>Hypocreomycetidae</taxon>
        <taxon>Hypocreales</taxon>
        <taxon>Clavicipitaceae</taxon>
        <taxon>Moelleriella</taxon>
    </lineage>
</organism>
<keyword evidence="2" id="KW-0430">Lectin</keyword>
<dbReference type="GO" id="GO:0030246">
    <property type="term" value="F:carbohydrate binding"/>
    <property type="evidence" value="ECO:0007669"/>
    <property type="project" value="UniProtKB-KW"/>
</dbReference>
<reference evidence="2 3" key="1">
    <citation type="journal article" date="2016" name="Genome Biol. Evol.">
        <title>Divergent and convergent evolution of fungal pathogenicity.</title>
        <authorList>
            <person name="Shang Y."/>
            <person name="Xiao G."/>
            <person name="Zheng P."/>
            <person name="Cen K."/>
            <person name="Zhan S."/>
            <person name="Wang C."/>
        </authorList>
    </citation>
    <scope>NUCLEOTIDE SEQUENCE [LARGE SCALE GENOMIC DNA]</scope>
    <source>
        <strain evidence="2 3">RCEF 2490</strain>
    </source>
</reference>
<sequence length="103" mass="11686">MINQASGLPSTTFHRKNGQLVIYVFLQDTSGYIRKIRWDQHGWSKNTEPPLVQAKSGASFSVVGWSDDDSEDHVRIYYFDTHGTFSEYCIDNGRGQKGSDLPQ</sequence>
<gene>
    <name evidence="2" type="ORF">AAL_01597</name>
</gene>
<proteinExistence type="inferred from homology"/>
<dbReference type="Proteomes" id="UP000078544">
    <property type="component" value="Unassembled WGS sequence"/>
</dbReference>
<protein>
    <submittedName>
        <fullName evidence="2">Fungal fucose-specific lectin</fullName>
    </submittedName>
</protein>
<keyword evidence="3" id="KW-1185">Reference proteome</keyword>
<comment type="caution">
    <text evidence="2">The sequence shown here is derived from an EMBL/GenBank/DDBJ whole genome shotgun (WGS) entry which is preliminary data.</text>
</comment>